<evidence type="ECO:0000256" key="1">
    <source>
        <dbReference type="ARBA" id="ARBA00022801"/>
    </source>
</evidence>
<organism evidence="3 4">
    <name type="scientific">Paenibacillus hemerocallicola</name>
    <dbReference type="NCBI Taxonomy" id="1172614"/>
    <lineage>
        <taxon>Bacteria</taxon>
        <taxon>Bacillati</taxon>
        <taxon>Bacillota</taxon>
        <taxon>Bacilli</taxon>
        <taxon>Bacillales</taxon>
        <taxon>Paenibacillaceae</taxon>
        <taxon>Paenibacillus</taxon>
    </lineage>
</organism>
<dbReference type="OrthoDB" id="7167803at2"/>
<protein>
    <recommendedName>
        <fullName evidence="2">Alpha glucuronidase N-terminal domain-containing protein</fullName>
    </recommendedName>
</protein>
<keyword evidence="1" id="KW-0378">Hydrolase</keyword>
<dbReference type="Pfam" id="PF03648">
    <property type="entry name" value="Glyco_hydro_67N"/>
    <property type="match status" value="1"/>
</dbReference>
<gene>
    <name evidence="3" type="ORF">FE784_14405</name>
</gene>
<dbReference type="GO" id="GO:0045493">
    <property type="term" value="P:xylan catabolic process"/>
    <property type="evidence" value="ECO:0007669"/>
    <property type="project" value="InterPro"/>
</dbReference>
<keyword evidence="4" id="KW-1185">Reference proteome</keyword>
<evidence type="ECO:0000313" key="4">
    <source>
        <dbReference type="Proteomes" id="UP000307943"/>
    </source>
</evidence>
<evidence type="ECO:0000259" key="2">
    <source>
        <dbReference type="Pfam" id="PF03648"/>
    </source>
</evidence>
<dbReference type="SUPFAM" id="SSF55545">
    <property type="entry name" value="beta-N-acetylhexosaminidase-like domain"/>
    <property type="match status" value="1"/>
</dbReference>
<dbReference type="InterPro" id="IPR005154">
    <property type="entry name" value="Glyco_hydro_67_aGlcAse_N"/>
</dbReference>
<accession>A0A5C4T9E5</accession>
<feature type="domain" description="Alpha glucuronidase N-terminal" evidence="2">
    <location>
        <begin position="55"/>
        <end position="120"/>
    </location>
</feature>
<proteinExistence type="predicted"/>
<name>A0A5C4T9E5_9BACL</name>
<dbReference type="InterPro" id="IPR029018">
    <property type="entry name" value="Hex-like_dom2"/>
</dbReference>
<sequence>MARVAGARKPMSRTIDLSRAVVVSAPGLAGPEAKAIAALIDEVAKRSGIVWSNKHECTEPDVPVIAVGTTESLREVDGLELPGGLAQLKPEGYILRASSGAAQPAVIVAGADARGVLYGVGKLLRQLRWSEGTVRLDGELDIVTSPSSALRGHQLGYRPKNNAFDAWSIGQFDQYIRELAFFGANSIEILPPRTDDRPSGPLMKVEPLEMMIGIARVIDSYGLDTWIWYPNMGDDYSDPEAVRAELAEREDIFAKLPRIAALFIPGSDPGKLDPDPLFAWSEKVALLLRRYHPEAKIWLSPQIMRYDSAAWMEAFYRQVSLEPEWLGGIVFGPHVDVPLPELRRLIPDRYPIRRYEDITHNYHCQYPVVDWDSAYALTLGRESCNPRPVAHKHIHNVLAPYAIGNICYSEGINDDVNKFVWSDQDWDPATPVIDTITDYAKLFIDSDRAEAIARGLLALEDNWVGPLAANAGVEVTLAQWRQLERESSGRVLACYRFQMHLLRAYFDAYTKRRLAYETELEYAAREALREAPATGSLMAIERAERLLGRAKTEPVSADYRLRCEQLADDLFAGIGYQLTVTRHYARSQGRGAFMDAIDAPLNDVRWLRAQFAAIRREREERDRLAALERALDRTNPGPGGYYDHLGSERGFRRVDRGEGWEADPGYLRSPRIAHAMHLLSMSEERQNELGGIPLAWVAHANALLDTPIVVRYDRLDPAAGYTVKAVYVGETSGNTPRDCWVRMTANDQFVLDEAAAVKAGSVTIRECAVPAEAYRDGKLALTFARIRGFKRLNVAEVSLIANGQSDAKGGN</sequence>
<dbReference type="Proteomes" id="UP000307943">
    <property type="component" value="Unassembled WGS sequence"/>
</dbReference>
<comment type="caution">
    <text evidence="3">The sequence shown here is derived from an EMBL/GenBank/DDBJ whole genome shotgun (WGS) entry which is preliminary data.</text>
</comment>
<evidence type="ECO:0000313" key="3">
    <source>
        <dbReference type="EMBL" id="TNJ65611.1"/>
    </source>
</evidence>
<dbReference type="EMBL" id="VDCQ01000017">
    <property type="protein sequence ID" value="TNJ65611.1"/>
    <property type="molecule type" value="Genomic_DNA"/>
</dbReference>
<dbReference type="AlphaFoldDB" id="A0A5C4T9E5"/>
<dbReference type="Gene3D" id="3.30.379.10">
    <property type="entry name" value="Chitobiase/beta-hexosaminidase domain 2-like"/>
    <property type="match status" value="1"/>
</dbReference>
<dbReference type="GO" id="GO:0046559">
    <property type="term" value="F:alpha-glucuronidase activity"/>
    <property type="evidence" value="ECO:0007669"/>
    <property type="project" value="InterPro"/>
</dbReference>
<reference evidence="3 4" key="1">
    <citation type="submission" date="2019-05" db="EMBL/GenBank/DDBJ databases">
        <title>We sequenced the genome of Paenibacillus hemerocallicola KCTC 33185 for further insight into its adaptation and study the phylogeny of Paenibacillus.</title>
        <authorList>
            <person name="Narsing Rao M.P."/>
        </authorList>
    </citation>
    <scope>NUCLEOTIDE SEQUENCE [LARGE SCALE GENOMIC DNA]</scope>
    <source>
        <strain evidence="3 4">KCTC 33185</strain>
    </source>
</reference>